<accession>A0A0A8YNW1</accession>
<evidence type="ECO:0000256" key="1">
    <source>
        <dbReference type="SAM" id="MobiDB-lite"/>
    </source>
</evidence>
<reference evidence="2" key="2">
    <citation type="journal article" date="2015" name="Data Brief">
        <title>Shoot transcriptome of the giant reed, Arundo donax.</title>
        <authorList>
            <person name="Barrero R.A."/>
            <person name="Guerrero F.D."/>
            <person name="Moolhuijzen P."/>
            <person name="Goolsby J.A."/>
            <person name="Tidwell J."/>
            <person name="Bellgard S.E."/>
            <person name="Bellgard M.I."/>
        </authorList>
    </citation>
    <scope>NUCLEOTIDE SEQUENCE</scope>
    <source>
        <tissue evidence="2">Shoot tissue taken approximately 20 cm above the soil surface</tissue>
    </source>
</reference>
<feature type="compositionally biased region" description="Basic residues" evidence="1">
    <location>
        <begin position="1"/>
        <end position="10"/>
    </location>
</feature>
<reference evidence="2" key="1">
    <citation type="submission" date="2014-09" db="EMBL/GenBank/DDBJ databases">
        <authorList>
            <person name="Magalhaes I.L.F."/>
            <person name="Oliveira U."/>
            <person name="Santos F.R."/>
            <person name="Vidigal T.H.D.A."/>
            <person name="Brescovit A.D."/>
            <person name="Santos A.J."/>
        </authorList>
    </citation>
    <scope>NUCLEOTIDE SEQUENCE</scope>
    <source>
        <tissue evidence="2">Shoot tissue taken approximately 20 cm above the soil surface</tissue>
    </source>
</reference>
<proteinExistence type="predicted"/>
<organism evidence="2">
    <name type="scientific">Arundo donax</name>
    <name type="common">Giant reed</name>
    <name type="synonym">Donax arundinaceus</name>
    <dbReference type="NCBI Taxonomy" id="35708"/>
    <lineage>
        <taxon>Eukaryota</taxon>
        <taxon>Viridiplantae</taxon>
        <taxon>Streptophyta</taxon>
        <taxon>Embryophyta</taxon>
        <taxon>Tracheophyta</taxon>
        <taxon>Spermatophyta</taxon>
        <taxon>Magnoliopsida</taxon>
        <taxon>Liliopsida</taxon>
        <taxon>Poales</taxon>
        <taxon>Poaceae</taxon>
        <taxon>PACMAD clade</taxon>
        <taxon>Arundinoideae</taxon>
        <taxon>Arundineae</taxon>
        <taxon>Arundo</taxon>
    </lineage>
</organism>
<feature type="region of interest" description="Disordered" evidence="1">
    <location>
        <begin position="1"/>
        <end position="24"/>
    </location>
</feature>
<sequence>MAGGGGRRRGGVPDPRAGPDPKWR</sequence>
<name>A0A0A8YNW1_ARUDO</name>
<evidence type="ECO:0000313" key="2">
    <source>
        <dbReference type="EMBL" id="JAD24467.1"/>
    </source>
</evidence>
<dbReference type="EMBL" id="GBRH01273428">
    <property type="protein sequence ID" value="JAD24467.1"/>
    <property type="molecule type" value="Transcribed_RNA"/>
</dbReference>
<protein>
    <submittedName>
        <fullName evidence="2">Uncharacterized protein</fullName>
    </submittedName>
</protein>
<dbReference type="AlphaFoldDB" id="A0A0A8YNW1"/>